<sequence length="157" mass="17420">MGGSNSKYTMEQLESEVPAFTDKLPRLQLSNFGPNVMELQGSGWFFNAKAPFDASILRGKLSPEQYVSAVESINKAHCERLVGLSRAYKKSDIPVRRQLGKEAVEATIAILNKETSGFRWDIQAGASTSTITDIKHGRLTSTEHKQETSLLLVFDQE</sequence>
<dbReference type="AlphaFoldDB" id="A0A9N8DGH2"/>
<protein>
    <submittedName>
        <fullName evidence="1">Uncharacterized protein</fullName>
    </submittedName>
</protein>
<evidence type="ECO:0000313" key="2">
    <source>
        <dbReference type="Proteomes" id="UP001153069"/>
    </source>
</evidence>
<dbReference type="Proteomes" id="UP001153069">
    <property type="component" value="Unassembled WGS sequence"/>
</dbReference>
<name>A0A9N8DGH2_9STRA</name>
<keyword evidence="2" id="KW-1185">Reference proteome</keyword>
<reference evidence="1" key="1">
    <citation type="submission" date="2020-06" db="EMBL/GenBank/DDBJ databases">
        <authorList>
            <consortium name="Plant Systems Biology data submission"/>
        </authorList>
    </citation>
    <scope>NUCLEOTIDE SEQUENCE</scope>
    <source>
        <strain evidence="1">D6</strain>
    </source>
</reference>
<gene>
    <name evidence="1" type="ORF">SEMRO_108_G054060.1</name>
</gene>
<proteinExistence type="predicted"/>
<comment type="caution">
    <text evidence="1">The sequence shown here is derived from an EMBL/GenBank/DDBJ whole genome shotgun (WGS) entry which is preliminary data.</text>
</comment>
<dbReference type="EMBL" id="CAICTM010000107">
    <property type="protein sequence ID" value="CAB9501405.1"/>
    <property type="molecule type" value="Genomic_DNA"/>
</dbReference>
<organism evidence="1 2">
    <name type="scientific">Seminavis robusta</name>
    <dbReference type="NCBI Taxonomy" id="568900"/>
    <lineage>
        <taxon>Eukaryota</taxon>
        <taxon>Sar</taxon>
        <taxon>Stramenopiles</taxon>
        <taxon>Ochrophyta</taxon>
        <taxon>Bacillariophyta</taxon>
        <taxon>Bacillariophyceae</taxon>
        <taxon>Bacillariophycidae</taxon>
        <taxon>Naviculales</taxon>
        <taxon>Naviculaceae</taxon>
        <taxon>Seminavis</taxon>
    </lineage>
</organism>
<evidence type="ECO:0000313" key="1">
    <source>
        <dbReference type="EMBL" id="CAB9501405.1"/>
    </source>
</evidence>
<accession>A0A9N8DGH2</accession>